<evidence type="ECO:0000259" key="11">
    <source>
        <dbReference type="Pfam" id="PF00696"/>
    </source>
</evidence>
<comment type="similarity">
    <text evidence="2">Belongs to the UMP kinase family.</text>
</comment>
<dbReference type="STRING" id="1802385.A2856_03305"/>
<evidence type="ECO:0000256" key="5">
    <source>
        <dbReference type="ARBA" id="ARBA00022679"/>
    </source>
</evidence>
<dbReference type="EC" id="2.7.4.22" evidence="3"/>
<comment type="pathway">
    <text evidence="1">Pyrimidine metabolism; CTP biosynthesis via de novo pathway; UDP from UMP (UMPK route): step 1/1.</text>
</comment>
<evidence type="ECO:0000256" key="9">
    <source>
        <dbReference type="ARBA" id="ARBA00022975"/>
    </source>
</evidence>
<name>A0A1F7TL97_9BACT</name>
<evidence type="ECO:0000313" key="13">
    <source>
        <dbReference type="Proteomes" id="UP000177885"/>
    </source>
</evidence>
<keyword evidence="8" id="KW-0067">ATP-binding</keyword>
<evidence type="ECO:0000256" key="6">
    <source>
        <dbReference type="ARBA" id="ARBA00022741"/>
    </source>
</evidence>
<dbReference type="AlphaFoldDB" id="A0A1F7TL97"/>
<dbReference type="PANTHER" id="PTHR42833">
    <property type="entry name" value="URIDYLATE KINASE"/>
    <property type="match status" value="1"/>
</dbReference>
<dbReference type="InterPro" id="IPR001048">
    <property type="entry name" value="Asp/Glu/Uridylate_kinase"/>
</dbReference>
<feature type="domain" description="Aspartate/glutamate/uridylate kinase" evidence="11">
    <location>
        <begin position="5"/>
        <end position="207"/>
    </location>
</feature>
<keyword evidence="4" id="KW-0963">Cytoplasm</keyword>
<proteinExistence type="inferred from homology"/>
<sequence length="230" mass="25477">MSRPTFVLSLGGSIVAPERGIDTAFLTGFRDLILRHVSRGWRFLIVVGGGVTARHYQDAARELSDLTREDLDWLGIHATRLNGHLLRTMFRGVAHPAVVKDPTRSPKSWVKPVMIGAGWKPGWSTDYVAVRLAKRMGTDFIVNLSNIDYLYSEDPKKNPKAEPICEIGWKDFQEMVGETWDPGMNAPFDPVASKLARTSKMKVAIVNGTDLKNLDALLCGHRFTGTMVGG</sequence>
<dbReference type="Proteomes" id="UP000177885">
    <property type="component" value="Unassembled WGS sequence"/>
</dbReference>
<keyword evidence="5" id="KW-0808">Transferase</keyword>
<dbReference type="Pfam" id="PF00696">
    <property type="entry name" value="AA_kinase"/>
    <property type="match status" value="1"/>
</dbReference>
<dbReference type="GO" id="GO:0033862">
    <property type="term" value="F:UMP kinase activity"/>
    <property type="evidence" value="ECO:0007669"/>
    <property type="project" value="UniProtKB-EC"/>
</dbReference>
<evidence type="ECO:0000256" key="3">
    <source>
        <dbReference type="ARBA" id="ARBA00012899"/>
    </source>
</evidence>
<gene>
    <name evidence="12" type="ORF">A2856_03305</name>
</gene>
<evidence type="ECO:0000256" key="4">
    <source>
        <dbReference type="ARBA" id="ARBA00022490"/>
    </source>
</evidence>
<dbReference type="GO" id="GO:0006225">
    <property type="term" value="P:UDP biosynthetic process"/>
    <property type="evidence" value="ECO:0007669"/>
    <property type="project" value="TreeGrafter"/>
</dbReference>
<organism evidence="12 13">
    <name type="scientific">Candidatus Uhrbacteria bacterium RIFCSPHIGHO2_01_FULL_63_20</name>
    <dbReference type="NCBI Taxonomy" id="1802385"/>
    <lineage>
        <taxon>Bacteria</taxon>
        <taxon>Candidatus Uhriibacteriota</taxon>
    </lineage>
</organism>
<dbReference type="EMBL" id="MGDT01000006">
    <property type="protein sequence ID" value="OGL66766.1"/>
    <property type="molecule type" value="Genomic_DNA"/>
</dbReference>
<dbReference type="Gene3D" id="3.40.1160.10">
    <property type="entry name" value="Acetylglutamate kinase-like"/>
    <property type="match status" value="1"/>
</dbReference>
<evidence type="ECO:0000256" key="1">
    <source>
        <dbReference type="ARBA" id="ARBA00004791"/>
    </source>
</evidence>
<dbReference type="SUPFAM" id="SSF53633">
    <property type="entry name" value="Carbamate kinase-like"/>
    <property type="match status" value="1"/>
</dbReference>
<dbReference type="PANTHER" id="PTHR42833:SF4">
    <property type="entry name" value="URIDYLATE KINASE PUMPKIN, CHLOROPLASTIC"/>
    <property type="match status" value="1"/>
</dbReference>
<dbReference type="InterPro" id="IPR011818">
    <property type="entry name" value="Uridylate_kinase_arch/spir"/>
</dbReference>
<keyword evidence="7" id="KW-0418">Kinase</keyword>
<dbReference type="InterPro" id="IPR036393">
    <property type="entry name" value="AceGlu_kinase-like_sf"/>
</dbReference>
<reference evidence="12 13" key="1">
    <citation type="journal article" date="2016" name="Nat. Commun.">
        <title>Thousands of microbial genomes shed light on interconnected biogeochemical processes in an aquifer system.</title>
        <authorList>
            <person name="Anantharaman K."/>
            <person name="Brown C.T."/>
            <person name="Hug L.A."/>
            <person name="Sharon I."/>
            <person name="Castelle C.J."/>
            <person name="Probst A.J."/>
            <person name="Thomas B.C."/>
            <person name="Singh A."/>
            <person name="Wilkins M.J."/>
            <person name="Karaoz U."/>
            <person name="Brodie E.L."/>
            <person name="Williams K.H."/>
            <person name="Hubbard S.S."/>
            <person name="Banfield J.F."/>
        </authorList>
    </citation>
    <scope>NUCLEOTIDE SEQUENCE [LARGE SCALE GENOMIC DNA]</scope>
</reference>
<accession>A0A1F7TL97</accession>
<keyword evidence="9" id="KW-0665">Pyrimidine biosynthesis</keyword>
<dbReference type="GO" id="GO:0005524">
    <property type="term" value="F:ATP binding"/>
    <property type="evidence" value="ECO:0007669"/>
    <property type="project" value="UniProtKB-KW"/>
</dbReference>
<comment type="caution">
    <text evidence="12">The sequence shown here is derived from an EMBL/GenBank/DDBJ whole genome shotgun (WGS) entry which is preliminary data.</text>
</comment>
<dbReference type="NCBIfam" id="TIGR02076">
    <property type="entry name" value="pyrH_arch"/>
    <property type="match status" value="1"/>
</dbReference>
<evidence type="ECO:0000256" key="7">
    <source>
        <dbReference type="ARBA" id="ARBA00022777"/>
    </source>
</evidence>
<evidence type="ECO:0000313" key="12">
    <source>
        <dbReference type="EMBL" id="OGL66766.1"/>
    </source>
</evidence>
<evidence type="ECO:0000256" key="2">
    <source>
        <dbReference type="ARBA" id="ARBA00007614"/>
    </source>
</evidence>
<evidence type="ECO:0000256" key="10">
    <source>
        <dbReference type="ARBA" id="ARBA00032092"/>
    </source>
</evidence>
<evidence type="ECO:0000256" key="8">
    <source>
        <dbReference type="ARBA" id="ARBA00022840"/>
    </source>
</evidence>
<protein>
    <recommendedName>
        <fullName evidence="3">UMP kinase</fullName>
        <ecNumber evidence="3">2.7.4.22</ecNumber>
    </recommendedName>
    <alternativeName>
        <fullName evidence="10">Uridine monophosphate kinase</fullName>
    </alternativeName>
</protein>
<keyword evidence="6" id="KW-0547">Nucleotide-binding</keyword>